<dbReference type="PANTHER" id="PTHR40446">
    <property type="entry name" value="N-ACETYLGLUCOSAMINE-1-PHOSPHODIESTER ALPHA-N-ACETYLGLUCOSAMINIDASE"/>
    <property type="match status" value="1"/>
</dbReference>
<name>A0A1I4FNB2_9FIRM</name>
<dbReference type="RefSeq" id="WP_177181337.1">
    <property type="nucleotide sequence ID" value="NZ_FOTI01000003.1"/>
</dbReference>
<gene>
    <name evidence="2" type="ORF">SAMN02983006_00429</name>
</gene>
<proteinExistence type="predicted"/>
<dbReference type="Gene3D" id="3.30.70.1070">
    <property type="entry name" value="Sporulation related repeat"/>
    <property type="match status" value="1"/>
</dbReference>
<sequence length="751" mass="82809">MQKSNRFNSILFYILLIILLLSTISQTSLAEYFNSGLQDFVQSDRDILVPLTTAQPTYELYSATPITLRSSTGAELILPAGKIYYLSQQEPETRITAENNSAEQKSSHDSAASQAIKKVWGVQVMASSAADTAADYKSKLAAQLNYPIKVKQEADLYKVLVGDFTDRPAADKLQQDLAQHGFSGWVRQYTLTQIDKIENKNKEPILNKQQPPAIIDWTAADIADSLAEQPIFLTAADGSRIIKANSFELTGDFELKNKNYSGDFEFASLADRIIFNLQSNLTEITAYLLQHYFNPGAPKQALLAQAIIYRSSLIYQLETSGSQLENLAQLDFSRLSPVFRKAAQDTANLVLVNDESFYYNTNYSLKTIKKPRAGLIPLAQADYNYQEILAYYYERAQVTSLNELVDSEIKFTANITNGLQLKEIRQFSWAGPRVITVIDYDLTAKQLKLKPVLAQGVVPGREDLSDIIKNNAALAGVNGGYFHYNGRPLGLIYLNKTLVSEPLYNRTSLLINQQGELSFANVSWTGSFTIDQLAKNINLAGINRAPAADEIVLFNAYYGSHMPPLTADYYDIVVNDGKILGVERSPGTATPIPPAGCVLRVGKKQVELPETTLLRNKEISINNKFQPDFDQLKILHAVGGGPRLLKAGKIEITGQKESFRSDILAGRAPRTALGLTADNHLLMLTIDGRQNELSVGMTLAEVAQLLQKLGAVEAMNLDGGGSARMVIRGFTVNNPSEKRLIGNGVIVNQEG</sequence>
<dbReference type="Pfam" id="PF05036">
    <property type="entry name" value="SPOR"/>
    <property type="match status" value="1"/>
</dbReference>
<evidence type="ECO:0000259" key="1">
    <source>
        <dbReference type="PROSITE" id="PS51724"/>
    </source>
</evidence>
<dbReference type="PROSITE" id="PS51724">
    <property type="entry name" value="SPOR"/>
    <property type="match status" value="1"/>
</dbReference>
<keyword evidence="3" id="KW-1185">Reference proteome</keyword>
<dbReference type="GO" id="GO:0042834">
    <property type="term" value="F:peptidoglycan binding"/>
    <property type="evidence" value="ECO:0007669"/>
    <property type="project" value="InterPro"/>
</dbReference>
<dbReference type="PANTHER" id="PTHR40446:SF2">
    <property type="entry name" value="N-ACETYLGLUCOSAMINE-1-PHOSPHODIESTER ALPHA-N-ACETYLGLUCOSAMINIDASE"/>
    <property type="match status" value="1"/>
</dbReference>
<dbReference type="InterPro" id="IPR036680">
    <property type="entry name" value="SPOR-like_sf"/>
</dbReference>
<dbReference type="STRING" id="29563.SAMN02983006_00429"/>
<reference evidence="2 3" key="1">
    <citation type="submission" date="2016-10" db="EMBL/GenBank/DDBJ databases">
        <authorList>
            <person name="de Groot N.N."/>
        </authorList>
    </citation>
    <scope>NUCLEOTIDE SEQUENCE [LARGE SCALE GENOMIC DNA]</scope>
    <source>
        <strain evidence="2 3">ATCC 51327</strain>
    </source>
</reference>
<dbReference type="AlphaFoldDB" id="A0A1I4FNB2"/>
<dbReference type="InterPro" id="IPR007730">
    <property type="entry name" value="SPOR-like_dom"/>
</dbReference>
<dbReference type="Pfam" id="PF09992">
    <property type="entry name" value="NAGPA"/>
    <property type="match status" value="1"/>
</dbReference>
<dbReference type="Proteomes" id="UP000199006">
    <property type="component" value="Unassembled WGS sequence"/>
</dbReference>
<evidence type="ECO:0000313" key="2">
    <source>
        <dbReference type="EMBL" id="SFL18909.1"/>
    </source>
</evidence>
<feature type="domain" description="SPOR" evidence="1">
    <location>
        <begin position="114"/>
        <end position="189"/>
    </location>
</feature>
<accession>A0A1I4FNB2</accession>
<evidence type="ECO:0000313" key="3">
    <source>
        <dbReference type="Proteomes" id="UP000199006"/>
    </source>
</evidence>
<dbReference type="SUPFAM" id="SSF110997">
    <property type="entry name" value="Sporulation related repeat"/>
    <property type="match status" value="1"/>
</dbReference>
<dbReference type="EMBL" id="FOTI01000003">
    <property type="protein sequence ID" value="SFL18909.1"/>
    <property type="molecule type" value="Genomic_DNA"/>
</dbReference>
<organism evidence="2 3">
    <name type="scientific">Halanaerobium salsuginis</name>
    <dbReference type="NCBI Taxonomy" id="29563"/>
    <lineage>
        <taxon>Bacteria</taxon>
        <taxon>Bacillati</taxon>
        <taxon>Bacillota</taxon>
        <taxon>Clostridia</taxon>
        <taxon>Halanaerobiales</taxon>
        <taxon>Halanaerobiaceae</taxon>
        <taxon>Halanaerobium</taxon>
    </lineage>
</organism>
<dbReference type="InterPro" id="IPR018711">
    <property type="entry name" value="NAGPA"/>
</dbReference>
<protein>
    <submittedName>
        <fullName evidence="2">Sporulation related domain-containing protein</fullName>
    </submittedName>
</protein>